<feature type="compositionally biased region" description="Basic and acidic residues" evidence="1">
    <location>
        <begin position="1"/>
        <end position="18"/>
    </location>
</feature>
<feature type="compositionally biased region" description="Basic and acidic residues" evidence="1">
    <location>
        <begin position="29"/>
        <end position="73"/>
    </location>
</feature>
<accession>A0A2V3J4J9</accession>
<reference evidence="2 3" key="1">
    <citation type="journal article" date="2018" name="Mol. Biol. Evol.">
        <title>Analysis of the draft genome of the red seaweed Gracilariopsis chorda provides insights into genome size evolution in Rhodophyta.</title>
        <authorList>
            <person name="Lee J."/>
            <person name="Yang E.C."/>
            <person name="Graf L."/>
            <person name="Yang J.H."/>
            <person name="Qiu H."/>
            <person name="Zel Zion U."/>
            <person name="Chan C.X."/>
            <person name="Stephens T.G."/>
            <person name="Weber A.P.M."/>
            <person name="Boo G.H."/>
            <person name="Boo S.M."/>
            <person name="Kim K.M."/>
            <person name="Shin Y."/>
            <person name="Jung M."/>
            <person name="Lee S.J."/>
            <person name="Yim H.S."/>
            <person name="Lee J.H."/>
            <person name="Bhattacharya D."/>
            <person name="Yoon H.S."/>
        </authorList>
    </citation>
    <scope>NUCLEOTIDE SEQUENCE [LARGE SCALE GENOMIC DNA]</scope>
    <source>
        <strain evidence="2 3">SKKU-2015</strain>
        <tissue evidence="2">Whole body</tissue>
    </source>
</reference>
<dbReference type="AlphaFoldDB" id="A0A2V3J4J9"/>
<protein>
    <submittedName>
        <fullName evidence="2">Uncharacterized protein</fullName>
    </submittedName>
</protein>
<dbReference type="EMBL" id="NBIV01000006">
    <property type="protein sequence ID" value="PXF49304.1"/>
    <property type="molecule type" value="Genomic_DNA"/>
</dbReference>
<comment type="caution">
    <text evidence="2">The sequence shown here is derived from an EMBL/GenBank/DDBJ whole genome shotgun (WGS) entry which is preliminary data.</text>
</comment>
<feature type="compositionally biased region" description="Polar residues" evidence="1">
    <location>
        <begin position="79"/>
        <end position="96"/>
    </location>
</feature>
<proteinExistence type="predicted"/>
<feature type="region of interest" description="Disordered" evidence="1">
    <location>
        <begin position="1"/>
        <end position="96"/>
    </location>
</feature>
<keyword evidence="3" id="KW-1185">Reference proteome</keyword>
<evidence type="ECO:0000256" key="1">
    <source>
        <dbReference type="SAM" id="MobiDB-lite"/>
    </source>
</evidence>
<evidence type="ECO:0000313" key="2">
    <source>
        <dbReference type="EMBL" id="PXF49304.1"/>
    </source>
</evidence>
<name>A0A2V3J4J9_9FLOR</name>
<sequence length="171" mass="19039">MTVPYDERPASQDRDPPQDKGSYVHRKPPRSDDDRYGDGRRDEHPREHERRQHDRPHYSHGSEHDLSPREKRTAPRPTTVANASTSPQNVMNPAPTTTVANTHLATRPMSNCTTVTGMPQAVESEALNMAKTETVAPAVKATRTATANMTVVMSLPTVSTLLHTIREQNKV</sequence>
<evidence type="ECO:0000313" key="3">
    <source>
        <dbReference type="Proteomes" id="UP000247409"/>
    </source>
</evidence>
<dbReference type="Proteomes" id="UP000247409">
    <property type="component" value="Unassembled WGS sequence"/>
</dbReference>
<organism evidence="2 3">
    <name type="scientific">Gracilariopsis chorda</name>
    <dbReference type="NCBI Taxonomy" id="448386"/>
    <lineage>
        <taxon>Eukaryota</taxon>
        <taxon>Rhodophyta</taxon>
        <taxon>Florideophyceae</taxon>
        <taxon>Rhodymeniophycidae</taxon>
        <taxon>Gracilariales</taxon>
        <taxon>Gracilariaceae</taxon>
        <taxon>Gracilariopsis</taxon>
    </lineage>
</organism>
<gene>
    <name evidence="2" type="ORF">BWQ96_00878</name>
</gene>